<dbReference type="Proteomes" id="UP000050398">
    <property type="component" value="Unassembled WGS sequence"/>
</dbReference>
<dbReference type="InterPro" id="IPR039498">
    <property type="entry name" value="NTP_transf_5"/>
</dbReference>
<name>A0A0N8GGE2_9BACI</name>
<reference evidence="1 2" key="1">
    <citation type="submission" date="2015-08" db="EMBL/GenBank/DDBJ databases">
        <title>Draft Genome Sequence of Bacillus vietnamensis UCD-SED5.</title>
        <authorList>
            <person name="Lee R.D."/>
            <person name="Jospin G."/>
            <person name="Lang J.M."/>
            <person name="Coil D.A."/>
            <person name="Eisen J.A."/>
        </authorList>
    </citation>
    <scope>NUCLEOTIDE SEQUENCE [LARGE SCALE GENOMIC DNA]</scope>
    <source>
        <strain evidence="1 2">UCD-SED5</strain>
    </source>
</reference>
<protein>
    <submittedName>
        <fullName evidence="1">Renal dipeptidase</fullName>
    </submittedName>
</protein>
<dbReference type="AlphaFoldDB" id="A0A0N8GGE2"/>
<organism evidence="1 2">
    <name type="scientific">Rossellomorea vietnamensis</name>
    <dbReference type="NCBI Taxonomy" id="218284"/>
    <lineage>
        <taxon>Bacteria</taxon>
        <taxon>Bacillati</taxon>
        <taxon>Bacillota</taxon>
        <taxon>Bacilli</taxon>
        <taxon>Bacillales</taxon>
        <taxon>Bacillaceae</taxon>
        <taxon>Rossellomorea</taxon>
    </lineage>
</organism>
<dbReference type="InterPro" id="IPR043519">
    <property type="entry name" value="NT_sf"/>
</dbReference>
<proteinExistence type="predicted"/>
<evidence type="ECO:0000313" key="1">
    <source>
        <dbReference type="EMBL" id="KPL58250.1"/>
    </source>
</evidence>
<dbReference type="Gene3D" id="3.30.460.40">
    <property type="match status" value="1"/>
</dbReference>
<dbReference type="OrthoDB" id="9773927at2"/>
<dbReference type="SUPFAM" id="SSF81301">
    <property type="entry name" value="Nucleotidyltransferase"/>
    <property type="match status" value="1"/>
</dbReference>
<evidence type="ECO:0000313" key="2">
    <source>
        <dbReference type="Proteomes" id="UP000050398"/>
    </source>
</evidence>
<sequence length="385" mass="45772">MSNINTPCSLPKELKLILNILNGSKPSQTLNQEMDWDLFLQLIVHHRLYPVLYPLIKHNNNLPEQIKVMVRKYYQHNTLQMLHLCLEMNILSQICGNQDIKLLILKGPLLAEDLYGDLSLRTCGDIDVMVPINDLDRMEKVLKSEGYVKDDYIKTVLGDWKWRHHHVSYFHQTKGIKVEVHWRLNPGPSSEPSFEQLWDRKRVYNSGMHTTYFLGKEDLFFFLVTHGGRHGWSRLRWLMDIHQLLKQEMDWEAIRLLLSRYHYNHVGGQAIQLSSMLFNSPIPYEFKTEVQKNKSRKLVNQTTFYLEKMVCLHSKKVPEEVTRHHQRYLFNMMSLKYRILFILSFLHPYPEDAELVPLPKKLHFLYFPLRPIIWAWKKLSKPAIT</sequence>
<dbReference type="PATRIC" id="fig|218284.4.peg.1706"/>
<dbReference type="Pfam" id="PF14907">
    <property type="entry name" value="NTP_transf_5"/>
    <property type="match status" value="1"/>
</dbReference>
<gene>
    <name evidence="1" type="ORF">AM506_17430</name>
</gene>
<accession>A0A0N8GGE2</accession>
<dbReference type="RefSeq" id="WP_060673824.1">
    <property type="nucleotide sequence ID" value="NZ_LIXZ01000017.1"/>
</dbReference>
<comment type="caution">
    <text evidence="1">The sequence shown here is derived from an EMBL/GenBank/DDBJ whole genome shotgun (WGS) entry which is preliminary data.</text>
</comment>
<dbReference type="EMBL" id="LIXZ01000017">
    <property type="protein sequence ID" value="KPL58250.1"/>
    <property type="molecule type" value="Genomic_DNA"/>
</dbReference>